<keyword evidence="3" id="KW-1185">Reference proteome</keyword>
<comment type="caution">
    <text evidence="2">The sequence shown here is derived from an EMBL/GenBank/DDBJ whole genome shotgun (WGS) entry which is preliminary data.</text>
</comment>
<dbReference type="RefSeq" id="WP_103320581.1">
    <property type="nucleotide sequence ID" value="NZ_PPTF01000060.1"/>
</dbReference>
<protein>
    <submittedName>
        <fullName evidence="2">Damage-inducible protein CinA</fullName>
    </submittedName>
</protein>
<evidence type="ECO:0000259" key="1">
    <source>
        <dbReference type="Pfam" id="PF02464"/>
    </source>
</evidence>
<dbReference type="AlphaFoldDB" id="A0A2K4MMP1"/>
<evidence type="ECO:0000313" key="2">
    <source>
        <dbReference type="EMBL" id="POA98328.1"/>
    </source>
</evidence>
<name>A0A2K4MMP1_9NEIS</name>
<sequence>MANSRQLAADLGAMLLGRGESIATAESCTGGLIAAAITDIPGSSAWFSHGVVSYGNQAKQQLLGVQASSLMDHGAVSELVVREMAVGVQALADADWAVAVSGIAGPDGGSPEKPVGLVWLAIAHPGGQTEAWSCHFCGDREAVRQQTVEEALARLLQRIHGHVRAA</sequence>
<dbReference type="NCBIfam" id="TIGR00199">
    <property type="entry name" value="PncC_domain"/>
    <property type="match status" value="1"/>
</dbReference>
<gene>
    <name evidence="2" type="ORF">C2134_12870</name>
</gene>
<accession>A0A2K4MMP1</accession>
<dbReference type="Gene3D" id="3.90.950.20">
    <property type="entry name" value="CinA-like"/>
    <property type="match status" value="1"/>
</dbReference>
<dbReference type="InterPro" id="IPR008136">
    <property type="entry name" value="CinA_C"/>
</dbReference>
<dbReference type="InterPro" id="IPR036653">
    <property type="entry name" value="CinA-like_C"/>
</dbReference>
<proteinExistence type="predicted"/>
<reference evidence="2 3" key="1">
    <citation type="submission" date="2018-01" db="EMBL/GenBank/DDBJ databases">
        <title>Genomic Sequence of Chromobacterium MWU13-2610 from wild cranberry bogs within the Cape Cod National Seashore.</title>
        <authorList>
            <person name="O'Hara-Hanley K."/>
            <person name="Soby S."/>
            <person name="Harrison A."/>
        </authorList>
    </citation>
    <scope>NUCLEOTIDE SEQUENCE [LARGE SCALE GENOMIC DNA]</scope>
    <source>
        <strain evidence="2 3">MWU13-2610</strain>
    </source>
</reference>
<dbReference type="Proteomes" id="UP000236416">
    <property type="component" value="Unassembled WGS sequence"/>
</dbReference>
<dbReference type="EMBL" id="PPTF01000060">
    <property type="protein sequence ID" value="POA98328.1"/>
    <property type="molecule type" value="Genomic_DNA"/>
</dbReference>
<dbReference type="SUPFAM" id="SSF142433">
    <property type="entry name" value="CinA-like"/>
    <property type="match status" value="1"/>
</dbReference>
<feature type="domain" description="CinA C-terminal" evidence="1">
    <location>
        <begin position="6"/>
        <end position="158"/>
    </location>
</feature>
<evidence type="ECO:0000313" key="3">
    <source>
        <dbReference type="Proteomes" id="UP000236416"/>
    </source>
</evidence>
<dbReference type="Pfam" id="PF02464">
    <property type="entry name" value="CinA"/>
    <property type="match status" value="1"/>
</dbReference>
<organism evidence="2 3">
    <name type="scientific">Chromobacterium sinusclupearum</name>
    <dbReference type="NCBI Taxonomy" id="2077146"/>
    <lineage>
        <taxon>Bacteria</taxon>
        <taxon>Pseudomonadati</taxon>
        <taxon>Pseudomonadota</taxon>
        <taxon>Betaproteobacteria</taxon>
        <taxon>Neisseriales</taxon>
        <taxon>Chromobacteriaceae</taxon>
        <taxon>Chromobacterium</taxon>
    </lineage>
</organism>